<feature type="compositionally biased region" description="Polar residues" evidence="1">
    <location>
        <begin position="537"/>
        <end position="548"/>
    </location>
</feature>
<protein>
    <recommendedName>
        <fullName evidence="2">PCI domain-containing protein</fullName>
    </recommendedName>
</protein>
<dbReference type="InterPro" id="IPR000717">
    <property type="entry name" value="PCI_dom"/>
</dbReference>
<proteinExistence type="predicted"/>
<dbReference type="GO" id="GO:0005634">
    <property type="term" value="C:nucleus"/>
    <property type="evidence" value="ECO:0007669"/>
    <property type="project" value="TreeGrafter"/>
</dbReference>
<dbReference type="OrthoDB" id="199574at2759"/>
<feature type="domain" description="PCI" evidence="2">
    <location>
        <begin position="767"/>
        <end position="950"/>
    </location>
</feature>
<feature type="compositionally biased region" description="Basic and acidic residues" evidence="1">
    <location>
        <begin position="515"/>
        <end position="536"/>
    </location>
</feature>
<dbReference type="Pfam" id="PF03399">
    <property type="entry name" value="SAC3_GANP"/>
    <property type="match status" value="1"/>
</dbReference>
<feature type="region of interest" description="Disordered" evidence="1">
    <location>
        <begin position="234"/>
        <end position="265"/>
    </location>
</feature>
<feature type="region of interest" description="Disordered" evidence="1">
    <location>
        <begin position="339"/>
        <end position="358"/>
    </location>
</feature>
<comment type="caution">
    <text evidence="3">The sequence shown here is derived from an EMBL/GenBank/DDBJ whole genome shotgun (WGS) entry which is preliminary data.</text>
</comment>
<feature type="compositionally biased region" description="Low complexity" evidence="1">
    <location>
        <begin position="498"/>
        <end position="507"/>
    </location>
</feature>
<dbReference type="EMBL" id="PQIB02000010">
    <property type="protein sequence ID" value="RLM93562.1"/>
    <property type="molecule type" value="Genomic_DNA"/>
</dbReference>
<evidence type="ECO:0000313" key="3">
    <source>
        <dbReference type="EMBL" id="RLM93562.1"/>
    </source>
</evidence>
<dbReference type="AlphaFoldDB" id="A0A3L6R260"/>
<feature type="compositionally biased region" description="Polar residues" evidence="1">
    <location>
        <begin position="586"/>
        <end position="595"/>
    </location>
</feature>
<reference evidence="4" key="1">
    <citation type="journal article" date="2019" name="Nat. Commun.">
        <title>The genome of broomcorn millet.</title>
        <authorList>
            <person name="Zou C."/>
            <person name="Miki D."/>
            <person name="Li D."/>
            <person name="Tang Q."/>
            <person name="Xiao L."/>
            <person name="Rajput S."/>
            <person name="Deng P."/>
            <person name="Jia W."/>
            <person name="Huang R."/>
            <person name="Zhang M."/>
            <person name="Sun Y."/>
            <person name="Hu J."/>
            <person name="Fu X."/>
            <person name="Schnable P.S."/>
            <person name="Li F."/>
            <person name="Zhang H."/>
            <person name="Feng B."/>
            <person name="Zhu X."/>
            <person name="Liu R."/>
            <person name="Schnable J.C."/>
            <person name="Zhu J.-K."/>
            <person name="Zhang H."/>
        </authorList>
    </citation>
    <scope>NUCLEOTIDE SEQUENCE [LARGE SCALE GENOMIC DNA]</scope>
</reference>
<name>A0A3L6R260_PANMI</name>
<dbReference type="Gene3D" id="1.25.40.990">
    <property type="match status" value="1"/>
</dbReference>
<dbReference type="STRING" id="4540.A0A3L6R260"/>
<accession>A0A3L6R260</accession>
<evidence type="ECO:0000313" key="4">
    <source>
        <dbReference type="Proteomes" id="UP000275267"/>
    </source>
</evidence>
<feature type="compositionally biased region" description="Polar residues" evidence="1">
    <location>
        <begin position="634"/>
        <end position="644"/>
    </location>
</feature>
<dbReference type="PROSITE" id="PS50250">
    <property type="entry name" value="PCI"/>
    <property type="match status" value="1"/>
</dbReference>
<evidence type="ECO:0000256" key="1">
    <source>
        <dbReference type="SAM" id="MobiDB-lite"/>
    </source>
</evidence>
<feature type="region of interest" description="Disordered" evidence="1">
    <location>
        <begin position="565"/>
        <end position="647"/>
    </location>
</feature>
<feature type="compositionally biased region" description="Low complexity" evidence="1">
    <location>
        <begin position="339"/>
        <end position="350"/>
    </location>
</feature>
<dbReference type="InterPro" id="IPR045107">
    <property type="entry name" value="SAC3/GANP/THP3"/>
</dbReference>
<dbReference type="PANTHER" id="PTHR12436:SF4">
    <property type="entry name" value="LEUKOCYTE RECEPTOR CLUSTER MEMBER 8"/>
    <property type="match status" value="1"/>
</dbReference>
<dbReference type="InterPro" id="IPR005062">
    <property type="entry name" value="SAC3/GANP/THP3_conserved"/>
</dbReference>
<dbReference type="FunFam" id="1.25.40.990:FF:000005">
    <property type="entry name" value="Putative SAC3/GANP family protein"/>
    <property type="match status" value="1"/>
</dbReference>
<feature type="compositionally biased region" description="Polar residues" evidence="1">
    <location>
        <begin position="565"/>
        <end position="575"/>
    </location>
</feature>
<dbReference type="PANTHER" id="PTHR12436">
    <property type="entry name" value="80 KDA MCM3-ASSOCIATED PROTEIN"/>
    <property type="match status" value="1"/>
</dbReference>
<evidence type="ECO:0000259" key="2">
    <source>
        <dbReference type="PROSITE" id="PS50250"/>
    </source>
</evidence>
<gene>
    <name evidence="3" type="ORF">C2845_PM08G30340</name>
</gene>
<organism evidence="3 4">
    <name type="scientific">Panicum miliaceum</name>
    <name type="common">Proso millet</name>
    <name type="synonym">Broomcorn millet</name>
    <dbReference type="NCBI Taxonomy" id="4540"/>
    <lineage>
        <taxon>Eukaryota</taxon>
        <taxon>Viridiplantae</taxon>
        <taxon>Streptophyta</taxon>
        <taxon>Embryophyta</taxon>
        <taxon>Tracheophyta</taxon>
        <taxon>Spermatophyta</taxon>
        <taxon>Magnoliopsida</taxon>
        <taxon>Liliopsida</taxon>
        <taxon>Poales</taxon>
        <taxon>Poaceae</taxon>
        <taxon>PACMAD clade</taxon>
        <taxon>Panicoideae</taxon>
        <taxon>Panicodae</taxon>
        <taxon>Paniceae</taxon>
        <taxon>Panicinae</taxon>
        <taxon>Panicum</taxon>
        <taxon>Panicum sect. Panicum</taxon>
    </lineage>
</organism>
<keyword evidence="4" id="KW-1185">Reference proteome</keyword>
<feature type="region of interest" description="Disordered" evidence="1">
    <location>
        <begin position="492"/>
        <end position="548"/>
    </location>
</feature>
<dbReference type="Proteomes" id="UP000275267">
    <property type="component" value="Unassembled WGS sequence"/>
</dbReference>
<sequence>MFAQQQSYILGQELGAAGHHSWSSSIGTSLNYLMDSINQNALYYDPQRDVSVSGATQSVTNCEPHVVQSANSYVPCSTSVQHDYNAAQYPKYYYNYLQAQNDCSVQQGVGQHPGAAYQSLTSFQNSGSYVGPTSNTYYNSGTHQTAPGSTSNYYYHQNNAWGDGSSVNNHAQSYQSYTPDSNVAQSSSSLPASSVHYQQQYNQWPYYYDQSAQTSGGLAVAGSTASVTKAATVGPDYVHPSNQPPPPGTTSWRSDAGNTAAPPAQAADIQGYQNQYGPKAQVAPVLQNQYVNNTAGIPTLHNQYASSASQHSSANCNQLPLSNQADQQKALHLHGSSSNVSSVNRVSENSWPPCQDSGTSNVHMINKVQIPINPRIAPSLPIGMPKMDESNLEADSSLKPAYVCVSMPKNDVKTAQEGSEAVMQVTGSFPVSLRTYVERNLAHCKDDAQRTASRRILKEIITKATADGTLHTKNWDIEPLLNLPEITAGANSTGTDLSPFSFSSSRRSPSRRTKSRWEPVAEEKVTNNVEVPKESAKSNICSSLEPTKRTSNSWDLRKFVQSSQVPFSQCSQSTTKKQRTGGGASLTENGNASSDSSKEQDLMKYYSSSITLANSPEEKKRREHRSKRFERSQDVPSKSGSSLPDNDATANIYKRRAVSLLLNRSNVDDAGLAVEDLDWDALTIKGTCQKIEKQYLRLTRAPDPDKVRPEDILEKALHMVETSEKNYLYKCDQLKSIRQDLTVQRIQNELTVKVYETHARLAIQSGDLPEYSQCQSQLKRLYAGGLRGCNLEFSAYNLLCVMLHSNSKRDLLSSMASLPKEAKKDATVKHALEVRSAVSSGNYVLFFKLYKVAPNLNSRLMDLYAERMRFEAIKCMSKSYRPIVPIRNAAQVLGFVGIDEVCETNGADGLEEFKKWLKAHGAVLSVDNNGEVQIDTKVSSTSLYMPEPENAVSHGDASLAVDDFLARVS</sequence>